<name>A0ACB9JKF6_9ASTR</name>
<evidence type="ECO:0000313" key="2">
    <source>
        <dbReference type="Proteomes" id="UP001056120"/>
    </source>
</evidence>
<keyword evidence="2" id="KW-1185">Reference proteome</keyword>
<reference evidence="2" key="1">
    <citation type="journal article" date="2022" name="Mol. Ecol. Resour.">
        <title>The genomes of chicory, endive, great burdock and yacon provide insights into Asteraceae palaeo-polyploidization history and plant inulin production.</title>
        <authorList>
            <person name="Fan W."/>
            <person name="Wang S."/>
            <person name="Wang H."/>
            <person name="Wang A."/>
            <person name="Jiang F."/>
            <person name="Liu H."/>
            <person name="Zhao H."/>
            <person name="Xu D."/>
            <person name="Zhang Y."/>
        </authorList>
    </citation>
    <scope>NUCLEOTIDE SEQUENCE [LARGE SCALE GENOMIC DNA]</scope>
    <source>
        <strain evidence="2">cv. Yunnan</strain>
    </source>
</reference>
<gene>
    <name evidence="1" type="ORF">L1987_08371</name>
</gene>
<organism evidence="1 2">
    <name type="scientific">Smallanthus sonchifolius</name>
    <dbReference type="NCBI Taxonomy" id="185202"/>
    <lineage>
        <taxon>Eukaryota</taxon>
        <taxon>Viridiplantae</taxon>
        <taxon>Streptophyta</taxon>
        <taxon>Embryophyta</taxon>
        <taxon>Tracheophyta</taxon>
        <taxon>Spermatophyta</taxon>
        <taxon>Magnoliopsida</taxon>
        <taxon>eudicotyledons</taxon>
        <taxon>Gunneridae</taxon>
        <taxon>Pentapetalae</taxon>
        <taxon>asterids</taxon>
        <taxon>campanulids</taxon>
        <taxon>Asterales</taxon>
        <taxon>Asteraceae</taxon>
        <taxon>Asteroideae</taxon>
        <taxon>Heliantheae alliance</taxon>
        <taxon>Millerieae</taxon>
        <taxon>Smallanthus</taxon>
    </lineage>
</organism>
<reference evidence="1 2" key="2">
    <citation type="journal article" date="2022" name="Mol. Ecol. Resour.">
        <title>The genomes of chicory, endive, great burdock and yacon provide insights into Asteraceae paleo-polyploidization history and plant inulin production.</title>
        <authorList>
            <person name="Fan W."/>
            <person name="Wang S."/>
            <person name="Wang H."/>
            <person name="Wang A."/>
            <person name="Jiang F."/>
            <person name="Liu H."/>
            <person name="Zhao H."/>
            <person name="Xu D."/>
            <person name="Zhang Y."/>
        </authorList>
    </citation>
    <scope>NUCLEOTIDE SEQUENCE [LARGE SCALE GENOMIC DNA]</scope>
    <source>
        <strain evidence="2">cv. Yunnan</strain>
        <tissue evidence="1">Leaves</tissue>
    </source>
</reference>
<dbReference type="EMBL" id="CM042020">
    <property type="protein sequence ID" value="KAI3820822.1"/>
    <property type="molecule type" value="Genomic_DNA"/>
</dbReference>
<accession>A0ACB9JKF6</accession>
<dbReference type="Proteomes" id="UP001056120">
    <property type="component" value="Linkage Group LG03"/>
</dbReference>
<comment type="caution">
    <text evidence="1">The sequence shown here is derived from an EMBL/GenBank/DDBJ whole genome shotgun (WGS) entry which is preliminary data.</text>
</comment>
<evidence type="ECO:0000313" key="1">
    <source>
        <dbReference type="EMBL" id="KAI3820822.1"/>
    </source>
</evidence>
<protein>
    <submittedName>
        <fullName evidence="1">Uncharacterized protein</fullName>
    </submittedName>
</protein>
<sequence length="405" mass="46182">MEACVTPYPKTSNGDEVAGGELQPFPQRLNEIPPRISSGSLHDITSESFEEDNKLWIKHLNAYKRVNKIIGTGRYRNIMDMNAGLGSFAAALESPKSWVMNVMPTIANKDTLGVIYERGLIGIYHDWCEAFSTYPRTYDLIHANGLFSLYKDKCSYEDILLEMDRILRPEGTVIIRDHEIEVIKVKKIVSGMKWNAKMNFSMENEAKFNSTDVRVASFSCYLKPREKKQNCKRFSHIFRRAGLCLTMKEVDQFAFPDLTAKQKQFEEKSRKSFDVFHSETINKGDIIKNLERKMSFLTWDAIPKVNEDFVSIAYDDVASDASSDLFEIEIFSRNGSFSEFSSAYSDYDEKTTVHTTATCQTPARNKTAMPRKSQKTTAAGWLGCRSQQSVKVAEPVYKTTNKSKH</sequence>
<proteinExistence type="predicted"/>